<dbReference type="STRING" id="418985.A0A1V9XIJ4"/>
<dbReference type="InterPro" id="IPR050196">
    <property type="entry name" value="Cytochrome_P450_Monoox"/>
</dbReference>
<dbReference type="PRINTS" id="PR00385">
    <property type="entry name" value="P450"/>
</dbReference>
<dbReference type="OrthoDB" id="6504453at2759"/>
<dbReference type="GO" id="GO:0004497">
    <property type="term" value="F:monooxygenase activity"/>
    <property type="evidence" value="ECO:0007669"/>
    <property type="project" value="UniProtKB-KW"/>
</dbReference>
<keyword evidence="4" id="KW-0349">Heme</keyword>
<comment type="cofactor">
    <cofactor evidence="1">
        <name>heme</name>
        <dbReference type="ChEBI" id="CHEBI:30413"/>
    </cofactor>
</comment>
<dbReference type="GO" id="GO:0020037">
    <property type="term" value="F:heme binding"/>
    <property type="evidence" value="ECO:0007669"/>
    <property type="project" value="InterPro"/>
</dbReference>
<comment type="subcellular location">
    <subcellularLocation>
        <location evidence="2">Endoplasmic reticulum membrane</location>
    </subcellularLocation>
</comment>
<sequence>MGVKVGAQTGSKSAYVHNVYAVGRFFLERLVRPWLYPDFVYLLTQEGRTFRDHVKGIHAFTKGVIKERKATKLLEQSVGGVDVKKRLAFLDLLLDEHLKNPQLLLEEDIREEVDTFMFEGHDTTAMALSWTIFLLGHHPEAQRKCHEELDRIFNKGGQDDGDSDEDTRPATVEDLRDMKYLECCIKEALRLYPSVPIVGREVHTTFDVSQRFALMEEKVVLSRLLRKFSIRSLCGIDRLELSAEMVLRSRNGLPVTITRRPKGNGWSNKTTIDVLS</sequence>
<gene>
    <name evidence="9" type="ORF">BIW11_01157</name>
</gene>
<dbReference type="EMBL" id="MNPL01010065">
    <property type="protein sequence ID" value="OQR73365.1"/>
    <property type="molecule type" value="Genomic_DNA"/>
</dbReference>
<proteinExistence type="inferred from homology"/>
<dbReference type="InterPro" id="IPR001128">
    <property type="entry name" value="Cyt_P450"/>
</dbReference>
<dbReference type="Gene3D" id="1.10.630.10">
    <property type="entry name" value="Cytochrome P450"/>
    <property type="match status" value="1"/>
</dbReference>
<protein>
    <submittedName>
        <fullName evidence="9">Cytochrome P450 4V2-like</fullName>
    </submittedName>
</protein>
<dbReference type="Proteomes" id="UP000192247">
    <property type="component" value="Unassembled WGS sequence"/>
</dbReference>
<dbReference type="PRINTS" id="PR00463">
    <property type="entry name" value="EP450I"/>
</dbReference>
<dbReference type="AlphaFoldDB" id="A0A1V9XIJ4"/>
<reference evidence="9 10" key="1">
    <citation type="journal article" date="2017" name="Gigascience">
        <title>Draft genome of the honey bee ectoparasitic mite, Tropilaelaps mercedesae, is shaped by the parasitic life history.</title>
        <authorList>
            <person name="Dong X."/>
            <person name="Armstrong S.D."/>
            <person name="Xia D."/>
            <person name="Makepeace B.L."/>
            <person name="Darby A.C."/>
            <person name="Kadowaki T."/>
        </authorList>
    </citation>
    <scope>NUCLEOTIDE SEQUENCE [LARGE SCALE GENOMIC DNA]</scope>
    <source>
        <strain evidence="9">Wuxi-XJTLU</strain>
    </source>
</reference>
<dbReference type="GO" id="GO:0005789">
    <property type="term" value="C:endoplasmic reticulum membrane"/>
    <property type="evidence" value="ECO:0007669"/>
    <property type="project" value="UniProtKB-SubCell"/>
</dbReference>
<name>A0A1V9XIJ4_9ACAR</name>
<dbReference type="GO" id="GO:0005506">
    <property type="term" value="F:iron ion binding"/>
    <property type="evidence" value="ECO:0007669"/>
    <property type="project" value="InterPro"/>
</dbReference>
<keyword evidence="6" id="KW-0408">Iron</keyword>
<keyword evidence="7" id="KW-0503">Monooxygenase</keyword>
<dbReference type="Pfam" id="PF00067">
    <property type="entry name" value="p450"/>
    <property type="match status" value="1"/>
</dbReference>
<dbReference type="InterPro" id="IPR036396">
    <property type="entry name" value="Cyt_P450_sf"/>
</dbReference>
<evidence type="ECO:0000256" key="6">
    <source>
        <dbReference type="ARBA" id="ARBA00023004"/>
    </source>
</evidence>
<comment type="similarity">
    <text evidence="3">Belongs to the cytochrome P450 family.</text>
</comment>
<evidence type="ECO:0000256" key="3">
    <source>
        <dbReference type="ARBA" id="ARBA00010617"/>
    </source>
</evidence>
<dbReference type="InterPro" id="IPR002401">
    <property type="entry name" value="Cyt_P450_E_grp-I"/>
</dbReference>
<evidence type="ECO:0000313" key="9">
    <source>
        <dbReference type="EMBL" id="OQR73365.1"/>
    </source>
</evidence>
<evidence type="ECO:0000256" key="5">
    <source>
        <dbReference type="ARBA" id="ARBA00022824"/>
    </source>
</evidence>
<dbReference type="PANTHER" id="PTHR24291:SF189">
    <property type="entry name" value="CYTOCHROME P450 4C3-RELATED"/>
    <property type="match status" value="1"/>
</dbReference>
<dbReference type="PANTHER" id="PTHR24291">
    <property type="entry name" value="CYTOCHROME P450 FAMILY 4"/>
    <property type="match status" value="1"/>
</dbReference>
<evidence type="ECO:0000256" key="2">
    <source>
        <dbReference type="ARBA" id="ARBA00004586"/>
    </source>
</evidence>
<dbReference type="GO" id="GO:0016705">
    <property type="term" value="F:oxidoreductase activity, acting on paired donors, with incorporation or reduction of molecular oxygen"/>
    <property type="evidence" value="ECO:0007669"/>
    <property type="project" value="InterPro"/>
</dbReference>
<keyword evidence="10" id="KW-1185">Reference proteome</keyword>
<evidence type="ECO:0000313" key="10">
    <source>
        <dbReference type="Proteomes" id="UP000192247"/>
    </source>
</evidence>
<keyword evidence="5" id="KW-0256">Endoplasmic reticulum</keyword>
<evidence type="ECO:0000256" key="1">
    <source>
        <dbReference type="ARBA" id="ARBA00001971"/>
    </source>
</evidence>
<keyword evidence="4" id="KW-0479">Metal-binding</keyword>
<comment type="caution">
    <text evidence="9">The sequence shown here is derived from an EMBL/GenBank/DDBJ whole genome shotgun (WGS) entry which is preliminary data.</text>
</comment>
<keyword evidence="7" id="KW-0560">Oxidoreductase</keyword>
<accession>A0A1V9XIJ4</accession>
<dbReference type="InParanoid" id="A0A1V9XIJ4"/>
<evidence type="ECO:0000256" key="7">
    <source>
        <dbReference type="ARBA" id="ARBA00023033"/>
    </source>
</evidence>
<organism evidence="9 10">
    <name type="scientific">Tropilaelaps mercedesae</name>
    <dbReference type="NCBI Taxonomy" id="418985"/>
    <lineage>
        <taxon>Eukaryota</taxon>
        <taxon>Metazoa</taxon>
        <taxon>Ecdysozoa</taxon>
        <taxon>Arthropoda</taxon>
        <taxon>Chelicerata</taxon>
        <taxon>Arachnida</taxon>
        <taxon>Acari</taxon>
        <taxon>Parasitiformes</taxon>
        <taxon>Mesostigmata</taxon>
        <taxon>Gamasina</taxon>
        <taxon>Dermanyssoidea</taxon>
        <taxon>Laelapidae</taxon>
        <taxon>Tropilaelaps</taxon>
    </lineage>
</organism>
<evidence type="ECO:0000256" key="4">
    <source>
        <dbReference type="ARBA" id="ARBA00022617"/>
    </source>
</evidence>
<keyword evidence="8" id="KW-0472">Membrane</keyword>
<dbReference type="SUPFAM" id="SSF48264">
    <property type="entry name" value="Cytochrome P450"/>
    <property type="match status" value="1"/>
</dbReference>
<evidence type="ECO:0000256" key="8">
    <source>
        <dbReference type="ARBA" id="ARBA00023136"/>
    </source>
</evidence>